<proteinExistence type="predicted"/>
<dbReference type="STRING" id="337097.BHF71_02375"/>
<dbReference type="PANTHER" id="PTHR35368">
    <property type="entry name" value="HYDROPEROXIDE REDUCTASE"/>
    <property type="match status" value="1"/>
</dbReference>
<organism evidence="1 2">
    <name type="scientific">Vulcanibacillus modesticaldus</name>
    <dbReference type="NCBI Taxonomy" id="337097"/>
    <lineage>
        <taxon>Bacteria</taxon>
        <taxon>Bacillati</taxon>
        <taxon>Bacillota</taxon>
        <taxon>Bacilli</taxon>
        <taxon>Bacillales</taxon>
        <taxon>Bacillaceae</taxon>
        <taxon>Vulcanibacillus</taxon>
    </lineage>
</organism>
<dbReference type="InterPro" id="IPR003718">
    <property type="entry name" value="OsmC/Ohr_fam"/>
</dbReference>
<keyword evidence="2" id="KW-1185">Reference proteome</keyword>
<dbReference type="Pfam" id="PF02566">
    <property type="entry name" value="OsmC"/>
    <property type="match status" value="1"/>
</dbReference>
<dbReference type="Proteomes" id="UP000243739">
    <property type="component" value="Unassembled WGS sequence"/>
</dbReference>
<dbReference type="PANTHER" id="PTHR35368:SF1">
    <property type="entry name" value="HYDROPEROXIDE REDUCTASE"/>
    <property type="match status" value="1"/>
</dbReference>
<dbReference type="SUPFAM" id="SSF82784">
    <property type="entry name" value="OsmC-like"/>
    <property type="match status" value="1"/>
</dbReference>
<evidence type="ECO:0000313" key="1">
    <source>
        <dbReference type="EMBL" id="OEF99051.1"/>
    </source>
</evidence>
<name>A0A1D2YTR9_9BACI</name>
<dbReference type="RefSeq" id="WP_069657028.1">
    <property type="nucleotide sequence ID" value="NZ_MIJF01000035.1"/>
</dbReference>
<comment type="caution">
    <text evidence="1">The sequence shown here is derived from an EMBL/GenBank/DDBJ whole genome shotgun (WGS) entry which is preliminary data.</text>
</comment>
<dbReference type="AlphaFoldDB" id="A0A1D2YTR9"/>
<sequence length="146" mass="16316">MANQEFKANVKLEEGLFVEADVRGFKVNMDEPEQLGGTNKAMNPVELLLCSLGGCLLISITAFSKELQIELKDCQVEVTGDLDPDGFFGKNKDVRVGFSQIRYNLEIVTDAPDEKIEKLFQLLKERCPVSDTLKGVEVVQNYKVTK</sequence>
<protein>
    <submittedName>
        <fullName evidence="1">Peroxiredoxin</fullName>
    </submittedName>
</protein>
<reference evidence="1 2" key="1">
    <citation type="submission" date="2016-09" db="EMBL/GenBank/DDBJ databases">
        <title>Draft genome sequence for the type strain of Vulcanibacillus modesticaldus BR, a strictly anaerobic, moderately thermophilic, and nitrate-reducing bacterium from deep sea-hydrothermal vents of the Mid-Atlantic Ridge.</title>
        <authorList>
            <person name="Abin C.A."/>
            <person name="Hollibaugh J.T."/>
        </authorList>
    </citation>
    <scope>NUCLEOTIDE SEQUENCE [LARGE SCALE GENOMIC DNA]</scope>
    <source>
        <strain evidence="1 2">BR</strain>
    </source>
</reference>
<accession>A0A1D2YTR9</accession>
<dbReference type="Gene3D" id="3.30.300.20">
    <property type="match status" value="1"/>
</dbReference>
<dbReference type="InterPro" id="IPR052924">
    <property type="entry name" value="OsmC/Ohr_hydroprdx_reductase"/>
</dbReference>
<dbReference type="InterPro" id="IPR036102">
    <property type="entry name" value="OsmC/Ohrsf"/>
</dbReference>
<dbReference type="EMBL" id="MIJF01000035">
    <property type="protein sequence ID" value="OEF99051.1"/>
    <property type="molecule type" value="Genomic_DNA"/>
</dbReference>
<dbReference type="InterPro" id="IPR015946">
    <property type="entry name" value="KH_dom-like_a/b"/>
</dbReference>
<gene>
    <name evidence="1" type="ORF">BHF71_02375</name>
</gene>
<dbReference type="OrthoDB" id="1433018at2"/>
<evidence type="ECO:0000313" key="2">
    <source>
        <dbReference type="Proteomes" id="UP000243739"/>
    </source>
</evidence>